<evidence type="ECO:0000313" key="1">
    <source>
        <dbReference type="EMBL" id="QMW80547.1"/>
    </source>
</evidence>
<reference evidence="1 2" key="1">
    <citation type="submission" date="2019-04" db="EMBL/GenBank/DDBJ databases">
        <authorList>
            <person name="Schori C."/>
            <person name="Ahrens C."/>
        </authorList>
    </citation>
    <scope>NUCLEOTIDE SEQUENCE [LARGE SCALE GENOMIC DNA]</scope>
    <source>
        <strain evidence="1 2">DSM 2950</strain>
    </source>
</reference>
<dbReference type="GeneID" id="75053995"/>
<evidence type="ECO:0008006" key="3">
    <source>
        <dbReference type="Google" id="ProtNLM"/>
    </source>
</evidence>
<dbReference type="RefSeq" id="WP_018595233.1">
    <property type="nucleotide sequence ID" value="NZ_CABLBP010000020.1"/>
</dbReference>
<organism evidence="1 2">
    <name type="scientific">Blautia producta</name>
    <dbReference type="NCBI Taxonomy" id="33035"/>
    <lineage>
        <taxon>Bacteria</taxon>
        <taxon>Bacillati</taxon>
        <taxon>Bacillota</taxon>
        <taxon>Clostridia</taxon>
        <taxon>Lachnospirales</taxon>
        <taxon>Lachnospiraceae</taxon>
        <taxon>Blautia</taxon>
    </lineage>
</organism>
<protein>
    <recommendedName>
        <fullName evidence="3">H-type lectin domain-containing protein</fullName>
    </recommendedName>
</protein>
<accession>A0A7G5N104</accession>
<dbReference type="Proteomes" id="UP000515789">
    <property type="component" value="Chromosome"/>
</dbReference>
<proteinExistence type="predicted"/>
<name>A0A7G5N104_9FIRM</name>
<dbReference type="AlphaFoldDB" id="A0A7G5N104"/>
<dbReference type="EMBL" id="CP039126">
    <property type="protein sequence ID" value="QMW80547.1"/>
    <property type="molecule type" value="Genomic_DNA"/>
</dbReference>
<sequence length="142" mass="14764">MAEVAGKKIKELELVTTVSGKDDLLIDTTPDTGSPQTKRISVGKFKEEMNRELNSALGGFQILTGRVDITPNANTPTAKAVVFSREFASAPVVITCPASSAPGTAITGTSASDVTKSGCNIYLTRSGTTTSTVMWVAIGPAK</sequence>
<dbReference type="SUPFAM" id="SSF141086">
    <property type="entry name" value="Agglutinin HPA-like"/>
    <property type="match status" value="1"/>
</dbReference>
<dbReference type="InterPro" id="IPR037221">
    <property type="entry name" value="H-type_lectin_dom_sf"/>
</dbReference>
<evidence type="ECO:0000313" key="2">
    <source>
        <dbReference type="Proteomes" id="UP000515789"/>
    </source>
</evidence>
<gene>
    <name evidence="1" type="ORF">E5259_24795</name>
</gene>
<dbReference type="Gene3D" id="2.60.40.3940">
    <property type="match status" value="1"/>
</dbReference>